<keyword evidence="2 5" id="KW-0547">Nucleotide-binding</keyword>
<comment type="caution">
    <text evidence="7">The sequence shown here is derived from an EMBL/GenBank/DDBJ whole genome shotgun (WGS) entry which is preliminary data.</text>
</comment>
<protein>
    <recommendedName>
        <fullName evidence="5">GPN-loop GTPase 2</fullName>
    </recommendedName>
</protein>
<comment type="similarity">
    <text evidence="1 5">Belongs to the GPN-loop GTPase family.</text>
</comment>
<evidence type="ECO:0000256" key="3">
    <source>
        <dbReference type="ARBA" id="ARBA00022801"/>
    </source>
</evidence>
<comment type="function">
    <text evidence="5">Small GTPase required for proper localization of RNA polymerase II and III (RNAPII and RNAPIII). May act at an RNAP assembly step prior to nuclear import.</text>
</comment>
<proteinExistence type="inferred from homology"/>
<organism evidence="7 8">
    <name type="scientific">Blattamonas nauphoetae</name>
    <dbReference type="NCBI Taxonomy" id="2049346"/>
    <lineage>
        <taxon>Eukaryota</taxon>
        <taxon>Metamonada</taxon>
        <taxon>Preaxostyla</taxon>
        <taxon>Oxymonadida</taxon>
        <taxon>Blattamonas</taxon>
    </lineage>
</organism>
<evidence type="ECO:0000256" key="5">
    <source>
        <dbReference type="RuleBase" id="RU365059"/>
    </source>
</evidence>
<evidence type="ECO:0000256" key="2">
    <source>
        <dbReference type="ARBA" id="ARBA00022741"/>
    </source>
</evidence>
<keyword evidence="4 5" id="KW-0342">GTP-binding</keyword>
<dbReference type="InterPro" id="IPR004130">
    <property type="entry name" value="Gpn"/>
</dbReference>
<dbReference type="Pfam" id="PF03029">
    <property type="entry name" value="ATP_bind_1"/>
    <property type="match status" value="1"/>
</dbReference>
<gene>
    <name evidence="7" type="ORF">BLNAU_4599</name>
</gene>
<keyword evidence="8" id="KW-1185">Reference proteome</keyword>
<feature type="region of interest" description="Disordered" evidence="6">
    <location>
        <begin position="291"/>
        <end position="310"/>
    </location>
</feature>
<dbReference type="Proteomes" id="UP001281761">
    <property type="component" value="Unassembled WGS sequence"/>
</dbReference>
<name>A0ABQ9Y9H4_9EUKA</name>
<evidence type="ECO:0000256" key="1">
    <source>
        <dbReference type="ARBA" id="ARBA00005290"/>
    </source>
</evidence>
<dbReference type="Gene3D" id="3.40.50.300">
    <property type="entry name" value="P-loop containing nucleotide triphosphate hydrolases"/>
    <property type="match status" value="1"/>
</dbReference>
<dbReference type="PANTHER" id="PTHR21231:SF3">
    <property type="entry name" value="GPN-LOOP GTPASE 2"/>
    <property type="match status" value="1"/>
</dbReference>
<evidence type="ECO:0000313" key="8">
    <source>
        <dbReference type="Proteomes" id="UP001281761"/>
    </source>
</evidence>
<keyword evidence="3 5" id="KW-0378">Hydrolase</keyword>
<dbReference type="EMBL" id="JARBJD010000023">
    <property type="protein sequence ID" value="KAK2960382.1"/>
    <property type="molecule type" value="Genomic_DNA"/>
</dbReference>
<reference evidence="7 8" key="1">
    <citation type="journal article" date="2022" name="bioRxiv">
        <title>Genomics of Preaxostyla Flagellates Illuminates Evolutionary Transitions and the Path Towards Mitochondrial Loss.</title>
        <authorList>
            <person name="Novak L.V.F."/>
            <person name="Treitli S.C."/>
            <person name="Pyrih J."/>
            <person name="Halakuc P."/>
            <person name="Pipaliya S.V."/>
            <person name="Vacek V."/>
            <person name="Brzon O."/>
            <person name="Soukal P."/>
            <person name="Eme L."/>
            <person name="Dacks J.B."/>
            <person name="Karnkowska A."/>
            <person name="Elias M."/>
            <person name="Hampl V."/>
        </authorList>
    </citation>
    <scope>NUCLEOTIDE SEQUENCE [LARGE SCALE GENOMIC DNA]</scope>
    <source>
        <strain evidence="7">NAU3</strain>
        <tissue evidence="7">Gut</tissue>
    </source>
</reference>
<dbReference type="PANTHER" id="PTHR21231">
    <property type="entry name" value="XPA-BINDING PROTEIN 1-RELATED"/>
    <property type="match status" value="1"/>
</dbReference>
<evidence type="ECO:0000256" key="6">
    <source>
        <dbReference type="SAM" id="MobiDB-lite"/>
    </source>
</evidence>
<evidence type="ECO:0000256" key="4">
    <source>
        <dbReference type="ARBA" id="ARBA00023134"/>
    </source>
</evidence>
<dbReference type="InterPro" id="IPR027417">
    <property type="entry name" value="P-loop_NTPase"/>
</dbReference>
<evidence type="ECO:0000313" key="7">
    <source>
        <dbReference type="EMBL" id="KAK2960382.1"/>
    </source>
</evidence>
<accession>A0ABQ9Y9H4</accession>
<comment type="subunit">
    <text evidence="5">Binds to RNA polymerase II (RNAPII).</text>
</comment>
<sequence>MPQFGQVIIGPPGSGKTTYSRAVQAYLEKTNRPVSIINLDPANDAPEEIRENWTIDIADLINVEQTMNITGLGPNGAMLYCLETLVKNLDWLDSELEKCKDNYLLFDFPGQVELYSHDHCLSKICSHLTNRGRMQLCCVHLIDSLVVCEPSRIVSSMVLSLNGMMMLGLPHINVLSKLDRIPHYGADTIPISFFTNVPDTDILIPFFESMPSKYSALNEKMAELIADYSLVSFKVLTAKDERSISLICQAADKACGYTYNLANHPAPDIHSMPVQRQGEDQMMHDIIDEYLHPTENGDEEDNSAFRREKT</sequence>
<dbReference type="SUPFAM" id="SSF52540">
    <property type="entry name" value="P-loop containing nucleoside triphosphate hydrolases"/>
    <property type="match status" value="1"/>
</dbReference>